<dbReference type="SUPFAM" id="SSF52540">
    <property type="entry name" value="P-loop containing nucleoside triphosphate hydrolases"/>
    <property type="match status" value="1"/>
</dbReference>
<keyword evidence="2" id="KW-0813">Transport</keyword>
<comment type="similarity">
    <text evidence="1">Belongs to the ABC transporter superfamily.</text>
</comment>
<dbReference type="InterPro" id="IPR003439">
    <property type="entry name" value="ABC_transporter-like_ATP-bd"/>
</dbReference>
<dbReference type="SMART" id="SM00382">
    <property type="entry name" value="AAA"/>
    <property type="match status" value="1"/>
</dbReference>
<evidence type="ECO:0000256" key="4">
    <source>
        <dbReference type="ARBA" id="ARBA00022840"/>
    </source>
</evidence>
<proteinExistence type="inferred from homology"/>
<evidence type="ECO:0000313" key="7">
    <source>
        <dbReference type="Proteomes" id="UP001626536"/>
    </source>
</evidence>
<dbReference type="InterPro" id="IPR046342">
    <property type="entry name" value="CBS_dom_sf"/>
</dbReference>
<dbReference type="PROSITE" id="PS00211">
    <property type="entry name" value="ABC_TRANSPORTER_1"/>
    <property type="match status" value="1"/>
</dbReference>
<dbReference type="SUPFAM" id="SSF54631">
    <property type="entry name" value="CBS-domain pair"/>
    <property type="match status" value="1"/>
</dbReference>
<dbReference type="EMBL" id="CP136862">
    <property type="protein sequence ID" value="WOJ90819.1"/>
    <property type="molecule type" value="Genomic_DNA"/>
</dbReference>
<dbReference type="PANTHER" id="PTHR43117">
    <property type="entry name" value="OSMOPROTECTANT IMPORT ATP-BINDING PROTEIN OSMV"/>
    <property type="match status" value="1"/>
</dbReference>
<dbReference type="Gene3D" id="3.40.50.300">
    <property type="entry name" value="P-loop containing nucleotide triphosphate hydrolases"/>
    <property type="match status" value="1"/>
</dbReference>
<accession>A0ABZ0HU67</accession>
<reference evidence="6 7" key="1">
    <citation type="submission" date="2023-10" db="EMBL/GenBank/DDBJ databases">
        <title>Novel methanotroph of the genus Methylocapsa from a subarctic wetland.</title>
        <authorList>
            <person name="Belova S.E."/>
            <person name="Oshkin I.Y."/>
            <person name="Miroshnikov K."/>
            <person name="Dedysh S.N."/>
        </authorList>
    </citation>
    <scope>NUCLEOTIDE SEQUENCE [LARGE SCALE GENOMIC DNA]</scope>
    <source>
        <strain evidence="6 7">RX1</strain>
    </source>
</reference>
<keyword evidence="4 6" id="KW-0067">ATP-binding</keyword>
<keyword evidence="7" id="KW-1185">Reference proteome</keyword>
<name>A0ABZ0HU67_9HYPH</name>
<dbReference type="Proteomes" id="UP001626536">
    <property type="component" value="Chromosome"/>
</dbReference>
<dbReference type="GO" id="GO:0005524">
    <property type="term" value="F:ATP binding"/>
    <property type="evidence" value="ECO:0007669"/>
    <property type="project" value="UniProtKB-KW"/>
</dbReference>
<gene>
    <name evidence="6" type="ORF">RZS28_05915</name>
</gene>
<dbReference type="InterPro" id="IPR017871">
    <property type="entry name" value="ABC_transporter-like_CS"/>
</dbReference>
<dbReference type="PROSITE" id="PS50893">
    <property type="entry name" value="ABC_TRANSPORTER_2"/>
    <property type="match status" value="1"/>
</dbReference>
<evidence type="ECO:0000256" key="1">
    <source>
        <dbReference type="ARBA" id="ARBA00005417"/>
    </source>
</evidence>
<keyword evidence="3" id="KW-0547">Nucleotide-binding</keyword>
<dbReference type="PANTHER" id="PTHR43117:SF4">
    <property type="entry name" value="OSMOPROTECTANT IMPORT ATP-BINDING PROTEIN OSMV"/>
    <property type="match status" value="1"/>
</dbReference>
<dbReference type="Pfam" id="PF00005">
    <property type="entry name" value="ABC_tran"/>
    <property type="match status" value="1"/>
</dbReference>
<organism evidence="6 7">
    <name type="scientific">Methylocapsa polymorpha</name>
    <dbReference type="NCBI Taxonomy" id="3080828"/>
    <lineage>
        <taxon>Bacteria</taxon>
        <taxon>Pseudomonadati</taxon>
        <taxon>Pseudomonadota</taxon>
        <taxon>Alphaproteobacteria</taxon>
        <taxon>Hyphomicrobiales</taxon>
        <taxon>Beijerinckiaceae</taxon>
        <taxon>Methylocapsa</taxon>
    </lineage>
</organism>
<evidence type="ECO:0000313" key="6">
    <source>
        <dbReference type="EMBL" id="WOJ90819.1"/>
    </source>
</evidence>
<feature type="domain" description="ABC transporter" evidence="5">
    <location>
        <begin position="2"/>
        <end position="235"/>
    </location>
</feature>
<protein>
    <submittedName>
        <fullName evidence="6">ABC transporter ATP-binding protein</fullName>
    </submittedName>
</protein>
<dbReference type="RefSeq" id="WP_407340405.1">
    <property type="nucleotide sequence ID" value="NZ_CP136862.1"/>
</dbReference>
<evidence type="ECO:0000256" key="3">
    <source>
        <dbReference type="ARBA" id="ARBA00022741"/>
    </source>
</evidence>
<sequence>MIELHSVSKHFGGAAAVEDFSLRIEAGALCVLVGPSGSGKSTVLRMINAMIEADQGKIELRGQDIRSLDPVLLRRGVGYVIQSVGLFPHWTIRENIAAVPRLLDWSDSKVSARIDEIVALLQIEPSLLPRYPRQLSGGQQQRIGVARALAADPDIILMDEPFAALDPLSRANLQEELRRLHARSGKTIVFVTHDMDEALLLATNMAVMHKGRLVQSGAREEILLHPVNDFVRDFFGREAMQFRLLDIVPVRARMKRRWVGAAETIAAGASLKQALNLMLARRCARLRVEDESGARLGEIDIADIIAGGHER</sequence>
<evidence type="ECO:0000259" key="5">
    <source>
        <dbReference type="PROSITE" id="PS50893"/>
    </source>
</evidence>
<dbReference type="InterPro" id="IPR003593">
    <property type="entry name" value="AAA+_ATPase"/>
</dbReference>
<evidence type="ECO:0000256" key="2">
    <source>
        <dbReference type="ARBA" id="ARBA00022448"/>
    </source>
</evidence>
<dbReference type="InterPro" id="IPR027417">
    <property type="entry name" value="P-loop_NTPase"/>
</dbReference>